<dbReference type="STRING" id="500610.SAMN02799615_02914"/>
<dbReference type="RefSeq" id="WP_026635034.1">
    <property type="nucleotide sequence ID" value="NZ_FONH01000011.1"/>
</dbReference>
<sequence>MTKSSLPAAGQAHPRPLWQRLLIRRLKFLAIVAAVLGVGLGGCYLFAPQWLLSAEMARKAMAAHVETHSVQVGDTKWVYYEGGKGPTLLLLHGFGADKNVWLEQLRLLTPNFHVIAPDLPGWGDSTRIDGASYNIDAQAARLQGFIATLRLQRVVLVGHSMGGAIAGTYAADHPEHVAALALIDAFGLKTNENEFVRQSLAGTNLFNYDDRAGFERATLLAFEKMPSIPGRFVDVMIKKNQSERAFHDRTFHELLDPSQYLSVQNRLDRLTMPVLGLWCHDDKIIDISGLDSLRNGLSHASAISSSVLSGCNHMPVLEKPEETARILGAFTLQHMSLGG</sequence>
<dbReference type="PANTHER" id="PTHR43798:SF5">
    <property type="entry name" value="MONOACYLGLYCEROL LIPASE ABHD6"/>
    <property type="match status" value="1"/>
</dbReference>
<dbReference type="AlphaFoldDB" id="A0A1I2H7N2"/>
<dbReference type="PRINTS" id="PR00111">
    <property type="entry name" value="ABHYDROLASE"/>
</dbReference>
<protein>
    <submittedName>
        <fullName evidence="3">Pimeloyl-ACP methyl ester carboxylesterase</fullName>
    </submittedName>
</protein>
<dbReference type="GO" id="GO:0016020">
    <property type="term" value="C:membrane"/>
    <property type="evidence" value="ECO:0007669"/>
    <property type="project" value="TreeGrafter"/>
</dbReference>
<evidence type="ECO:0000313" key="3">
    <source>
        <dbReference type="EMBL" id="SFF26185.1"/>
    </source>
</evidence>
<dbReference type="GO" id="GO:0047372">
    <property type="term" value="F:monoacylglycerol lipase activity"/>
    <property type="evidence" value="ECO:0007669"/>
    <property type="project" value="TreeGrafter"/>
</dbReference>
<dbReference type="InterPro" id="IPR000073">
    <property type="entry name" value="AB_hydrolase_1"/>
</dbReference>
<keyword evidence="4" id="KW-1185">Reference proteome</keyword>
<dbReference type="InterPro" id="IPR029058">
    <property type="entry name" value="AB_hydrolase_fold"/>
</dbReference>
<proteinExistence type="predicted"/>
<feature type="domain" description="AB hydrolase-1" evidence="2">
    <location>
        <begin position="86"/>
        <end position="320"/>
    </location>
</feature>
<keyword evidence="1" id="KW-1133">Transmembrane helix</keyword>
<name>A0A1I2H7N2_9GAMM</name>
<keyword evidence="1" id="KW-0812">Transmembrane</keyword>
<dbReference type="SUPFAM" id="SSF53474">
    <property type="entry name" value="alpha/beta-Hydrolases"/>
    <property type="match status" value="1"/>
</dbReference>
<dbReference type="EMBL" id="FONH01000011">
    <property type="protein sequence ID" value="SFF26185.1"/>
    <property type="molecule type" value="Genomic_DNA"/>
</dbReference>
<feature type="transmembrane region" description="Helical" evidence="1">
    <location>
        <begin position="28"/>
        <end position="47"/>
    </location>
</feature>
<evidence type="ECO:0000259" key="2">
    <source>
        <dbReference type="Pfam" id="PF00561"/>
    </source>
</evidence>
<dbReference type="GO" id="GO:0046464">
    <property type="term" value="P:acylglycerol catabolic process"/>
    <property type="evidence" value="ECO:0007669"/>
    <property type="project" value="TreeGrafter"/>
</dbReference>
<accession>A0A1I2H7N2</accession>
<dbReference type="PANTHER" id="PTHR43798">
    <property type="entry name" value="MONOACYLGLYCEROL LIPASE"/>
    <property type="match status" value="1"/>
</dbReference>
<organism evidence="3 4">
    <name type="scientific">Dyella marensis</name>
    <dbReference type="NCBI Taxonomy" id="500610"/>
    <lineage>
        <taxon>Bacteria</taxon>
        <taxon>Pseudomonadati</taxon>
        <taxon>Pseudomonadota</taxon>
        <taxon>Gammaproteobacteria</taxon>
        <taxon>Lysobacterales</taxon>
        <taxon>Rhodanobacteraceae</taxon>
        <taxon>Dyella</taxon>
    </lineage>
</organism>
<gene>
    <name evidence="3" type="ORF">SAMN02799615_02914</name>
</gene>
<dbReference type="InterPro" id="IPR050266">
    <property type="entry name" value="AB_hydrolase_sf"/>
</dbReference>
<evidence type="ECO:0000313" key="4">
    <source>
        <dbReference type="Proteomes" id="UP000199477"/>
    </source>
</evidence>
<evidence type="ECO:0000256" key="1">
    <source>
        <dbReference type="SAM" id="Phobius"/>
    </source>
</evidence>
<dbReference type="Gene3D" id="3.40.50.1820">
    <property type="entry name" value="alpha/beta hydrolase"/>
    <property type="match status" value="1"/>
</dbReference>
<dbReference type="Pfam" id="PF00561">
    <property type="entry name" value="Abhydrolase_1"/>
    <property type="match status" value="1"/>
</dbReference>
<keyword evidence="1" id="KW-0472">Membrane</keyword>
<reference evidence="4" key="1">
    <citation type="submission" date="2016-10" db="EMBL/GenBank/DDBJ databases">
        <authorList>
            <person name="Varghese N."/>
            <person name="Submissions S."/>
        </authorList>
    </citation>
    <scope>NUCLEOTIDE SEQUENCE [LARGE SCALE GENOMIC DNA]</scope>
    <source>
        <strain evidence="4">UNC178MFTsu3.1</strain>
    </source>
</reference>
<dbReference type="Proteomes" id="UP000199477">
    <property type="component" value="Unassembled WGS sequence"/>
</dbReference>